<dbReference type="KEGG" id="dmt:DESME_00840"/>
<evidence type="ECO:0000313" key="15">
    <source>
        <dbReference type="EMBL" id="AHF05800.1"/>
    </source>
</evidence>
<protein>
    <recommendedName>
        <fullName evidence="6 13">Molybdopterin molybdenumtransferase</fullName>
        <ecNumber evidence="5 13">2.10.1.1</ecNumber>
    </recommendedName>
</protein>
<feature type="domain" description="MoaB/Mog" evidence="14">
    <location>
        <begin position="182"/>
        <end position="320"/>
    </location>
</feature>
<evidence type="ECO:0000256" key="11">
    <source>
        <dbReference type="ARBA" id="ARBA00023150"/>
    </source>
</evidence>
<name>W0E4M3_9FIRM</name>
<keyword evidence="7 13" id="KW-0500">Molybdenum</keyword>
<evidence type="ECO:0000256" key="12">
    <source>
        <dbReference type="ARBA" id="ARBA00047317"/>
    </source>
</evidence>
<dbReference type="NCBIfam" id="TIGR00177">
    <property type="entry name" value="molyb_syn"/>
    <property type="match status" value="1"/>
</dbReference>
<dbReference type="RefSeq" id="WP_006718727.1">
    <property type="nucleotide sequence ID" value="NZ_CP007032.1"/>
</dbReference>
<comment type="cofactor">
    <cofactor evidence="1 13">
        <name>Mg(2+)</name>
        <dbReference type="ChEBI" id="CHEBI:18420"/>
    </cofactor>
</comment>
<evidence type="ECO:0000256" key="9">
    <source>
        <dbReference type="ARBA" id="ARBA00022723"/>
    </source>
</evidence>
<comment type="pathway">
    <text evidence="3 13">Cofactor biosynthesis; molybdopterin biosynthesis.</text>
</comment>
<evidence type="ECO:0000256" key="1">
    <source>
        <dbReference type="ARBA" id="ARBA00001946"/>
    </source>
</evidence>
<dbReference type="CDD" id="cd00887">
    <property type="entry name" value="MoeA"/>
    <property type="match status" value="1"/>
</dbReference>
<sequence length="405" mass="43434">MKNNITLEEAQSLVFDHCSVMESEQVNIKESFGRVLFEDIAAQENIPPFARSPYDGYAFRAQDTENASPTNPVILNIIDEVPAGYTSANTVESGTAVKILTGAPIPEGADAVIKFEETVILKNQVKITASFQPGENIVPAGEDVKRGTLIASKGTAITSPIMGLIAAIGQEDIAVYKIPKIAIISTGDELIDISEQLIPGKIRNTNCYTLFGNIQSIGAIPLIIGTAKDRKEEIAALIEQALDQADLVLTTGGVSVGDYDMVSRAMEYIGANLLYKKIEIKPGSATAAAVKDGKLILGLSGNPSAALTNFHLVAVPFIKKMAGRTNYLNEKIEVTLKKDFKKESPRRRFLRGRLVFEEGVSMMEPTGDQGNGILSSMIGCNILTEVPEGSGPKKSGEKLAAYLIS</sequence>
<dbReference type="HOGENOM" id="CLU_010186_7_1_9"/>
<evidence type="ECO:0000256" key="2">
    <source>
        <dbReference type="ARBA" id="ARBA00002901"/>
    </source>
</evidence>
<dbReference type="OrthoDB" id="9804758at2"/>
<evidence type="ECO:0000256" key="4">
    <source>
        <dbReference type="ARBA" id="ARBA00010763"/>
    </source>
</evidence>
<dbReference type="GO" id="GO:0061599">
    <property type="term" value="F:molybdopterin molybdotransferase activity"/>
    <property type="evidence" value="ECO:0007669"/>
    <property type="project" value="UniProtKB-UniRule"/>
</dbReference>
<dbReference type="UniPathway" id="UPA00344"/>
<evidence type="ECO:0000256" key="5">
    <source>
        <dbReference type="ARBA" id="ARBA00013269"/>
    </source>
</evidence>
<gene>
    <name evidence="15" type="ORF">DESME_00840</name>
</gene>
<dbReference type="Pfam" id="PF03453">
    <property type="entry name" value="MoeA_N"/>
    <property type="match status" value="1"/>
</dbReference>
<dbReference type="GO" id="GO:0005829">
    <property type="term" value="C:cytosol"/>
    <property type="evidence" value="ECO:0007669"/>
    <property type="project" value="TreeGrafter"/>
</dbReference>
<evidence type="ECO:0000256" key="7">
    <source>
        <dbReference type="ARBA" id="ARBA00022505"/>
    </source>
</evidence>
<evidence type="ECO:0000313" key="16">
    <source>
        <dbReference type="Proteomes" id="UP000010847"/>
    </source>
</evidence>
<dbReference type="PANTHER" id="PTHR10192">
    <property type="entry name" value="MOLYBDOPTERIN BIOSYNTHESIS PROTEIN"/>
    <property type="match status" value="1"/>
</dbReference>
<dbReference type="STRING" id="871968.DESME_00840"/>
<dbReference type="Gene3D" id="3.90.105.10">
    <property type="entry name" value="Molybdopterin biosynthesis moea protein, domain 2"/>
    <property type="match status" value="1"/>
</dbReference>
<comment type="catalytic activity">
    <reaction evidence="12">
        <text>adenylyl-molybdopterin + molybdate = Mo-molybdopterin + AMP + H(+)</text>
        <dbReference type="Rhea" id="RHEA:35047"/>
        <dbReference type="ChEBI" id="CHEBI:15378"/>
        <dbReference type="ChEBI" id="CHEBI:36264"/>
        <dbReference type="ChEBI" id="CHEBI:62727"/>
        <dbReference type="ChEBI" id="CHEBI:71302"/>
        <dbReference type="ChEBI" id="CHEBI:456215"/>
        <dbReference type="EC" id="2.10.1.1"/>
    </reaction>
</comment>
<keyword evidence="9 13" id="KW-0479">Metal-binding</keyword>
<dbReference type="InterPro" id="IPR036135">
    <property type="entry name" value="MoeA_linker/N_sf"/>
</dbReference>
<dbReference type="InterPro" id="IPR001453">
    <property type="entry name" value="MoaB/Mog_dom"/>
</dbReference>
<evidence type="ECO:0000256" key="8">
    <source>
        <dbReference type="ARBA" id="ARBA00022679"/>
    </source>
</evidence>
<dbReference type="Gene3D" id="2.170.190.11">
    <property type="entry name" value="Molybdopterin biosynthesis moea protein, domain 3"/>
    <property type="match status" value="1"/>
</dbReference>
<dbReference type="FunFam" id="2.170.190.11:FF:000001">
    <property type="entry name" value="Molybdopterin molybdenumtransferase"/>
    <property type="match status" value="1"/>
</dbReference>
<dbReference type="NCBIfam" id="NF045515">
    <property type="entry name" value="Glp_gephyrin"/>
    <property type="match status" value="1"/>
</dbReference>
<evidence type="ECO:0000259" key="14">
    <source>
        <dbReference type="SMART" id="SM00852"/>
    </source>
</evidence>
<dbReference type="Pfam" id="PF03454">
    <property type="entry name" value="MoeA_C"/>
    <property type="match status" value="1"/>
</dbReference>
<keyword evidence="11 13" id="KW-0501">Molybdenum cofactor biosynthesis</keyword>
<dbReference type="GO" id="GO:0006777">
    <property type="term" value="P:Mo-molybdopterin cofactor biosynthetic process"/>
    <property type="evidence" value="ECO:0007669"/>
    <property type="project" value="UniProtKB-UniRule"/>
</dbReference>
<dbReference type="Proteomes" id="UP000010847">
    <property type="component" value="Chromosome"/>
</dbReference>
<dbReference type="InterPro" id="IPR005111">
    <property type="entry name" value="MoeA_C_domain_IV"/>
</dbReference>
<dbReference type="InterPro" id="IPR038987">
    <property type="entry name" value="MoeA-like"/>
</dbReference>
<dbReference type="Pfam" id="PF00994">
    <property type="entry name" value="MoCF_biosynth"/>
    <property type="match status" value="1"/>
</dbReference>
<keyword evidence="8 13" id="KW-0808">Transferase</keyword>
<dbReference type="AlphaFoldDB" id="W0E4M3"/>
<keyword evidence="10 13" id="KW-0460">Magnesium</keyword>
<dbReference type="EC" id="2.10.1.1" evidence="5 13"/>
<evidence type="ECO:0000256" key="3">
    <source>
        <dbReference type="ARBA" id="ARBA00005046"/>
    </source>
</evidence>
<dbReference type="Gene3D" id="3.40.980.10">
    <property type="entry name" value="MoaB/Mog-like domain"/>
    <property type="match status" value="1"/>
</dbReference>
<dbReference type="eggNOG" id="COG0303">
    <property type="taxonomic scope" value="Bacteria"/>
</dbReference>
<evidence type="ECO:0000256" key="6">
    <source>
        <dbReference type="ARBA" id="ARBA00021108"/>
    </source>
</evidence>
<dbReference type="Gene3D" id="2.40.340.10">
    <property type="entry name" value="MoeA, C-terminal, domain IV"/>
    <property type="match status" value="1"/>
</dbReference>
<dbReference type="SUPFAM" id="SSF53218">
    <property type="entry name" value="Molybdenum cofactor biosynthesis proteins"/>
    <property type="match status" value="1"/>
</dbReference>
<evidence type="ECO:0000256" key="13">
    <source>
        <dbReference type="RuleBase" id="RU365090"/>
    </source>
</evidence>
<comment type="similarity">
    <text evidence="4 13">Belongs to the MoeA family.</text>
</comment>
<accession>W0E4M3</accession>
<dbReference type="PANTHER" id="PTHR10192:SF5">
    <property type="entry name" value="GEPHYRIN"/>
    <property type="match status" value="1"/>
</dbReference>
<organism evidence="15 16">
    <name type="scientific">Desulfitobacterium metallireducens DSM 15288</name>
    <dbReference type="NCBI Taxonomy" id="871968"/>
    <lineage>
        <taxon>Bacteria</taxon>
        <taxon>Bacillati</taxon>
        <taxon>Bacillota</taxon>
        <taxon>Clostridia</taxon>
        <taxon>Eubacteriales</taxon>
        <taxon>Desulfitobacteriaceae</taxon>
        <taxon>Desulfitobacterium</taxon>
    </lineage>
</organism>
<comment type="function">
    <text evidence="2 13">Catalyzes the insertion of molybdate into adenylated molybdopterin with the concomitant release of AMP.</text>
</comment>
<evidence type="ECO:0000256" key="10">
    <source>
        <dbReference type="ARBA" id="ARBA00022842"/>
    </source>
</evidence>
<reference evidence="15 16" key="1">
    <citation type="submission" date="2013-12" db="EMBL/GenBank/DDBJ databases">
        <authorList>
            <consortium name="DOE Joint Genome Institute"/>
            <person name="Smidt H."/>
            <person name="Huntemann M."/>
            <person name="Han J."/>
            <person name="Chen A."/>
            <person name="Kyrpides N."/>
            <person name="Mavromatis K."/>
            <person name="Markowitz V."/>
            <person name="Palaniappan K."/>
            <person name="Ivanova N."/>
            <person name="Schaumberg A."/>
            <person name="Pati A."/>
            <person name="Liolios K."/>
            <person name="Nordberg H.P."/>
            <person name="Cantor M.N."/>
            <person name="Hua S.X."/>
            <person name="Woyke T."/>
        </authorList>
    </citation>
    <scope>NUCLEOTIDE SEQUENCE [LARGE SCALE GENOMIC DNA]</scope>
    <source>
        <strain evidence="16">DSM 15288</strain>
    </source>
</reference>
<proteinExistence type="inferred from homology"/>
<dbReference type="InterPro" id="IPR036425">
    <property type="entry name" value="MoaB/Mog-like_dom_sf"/>
</dbReference>
<dbReference type="SUPFAM" id="SSF63867">
    <property type="entry name" value="MoeA C-terminal domain-like"/>
    <property type="match status" value="1"/>
</dbReference>
<dbReference type="EMBL" id="CP007032">
    <property type="protein sequence ID" value="AHF05800.1"/>
    <property type="molecule type" value="Genomic_DNA"/>
</dbReference>
<dbReference type="FunFam" id="3.40.980.10:FF:000004">
    <property type="entry name" value="Molybdopterin molybdenumtransferase"/>
    <property type="match status" value="1"/>
</dbReference>
<dbReference type="GO" id="GO:0046872">
    <property type="term" value="F:metal ion binding"/>
    <property type="evidence" value="ECO:0007669"/>
    <property type="project" value="UniProtKB-UniRule"/>
</dbReference>
<dbReference type="SMART" id="SM00852">
    <property type="entry name" value="MoCF_biosynth"/>
    <property type="match status" value="1"/>
</dbReference>
<dbReference type="InterPro" id="IPR036688">
    <property type="entry name" value="MoeA_C_domain_IV_sf"/>
</dbReference>
<keyword evidence="16" id="KW-1185">Reference proteome</keyword>
<dbReference type="InterPro" id="IPR005110">
    <property type="entry name" value="MoeA_linker/N"/>
</dbReference>
<dbReference type="SUPFAM" id="SSF63882">
    <property type="entry name" value="MoeA N-terminal region -like"/>
    <property type="match status" value="1"/>
</dbReference>